<protein>
    <submittedName>
        <fullName evidence="2">Uncharacterized protein</fullName>
    </submittedName>
</protein>
<proteinExistence type="predicted"/>
<comment type="caution">
    <text evidence="2">The sequence shown here is derived from an EMBL/GenBank/DDBJ whole genome shotgun (WGS) entry which is preliminary data.</text>
</comment>
<evidence type="ECO:0000313" key="2">
    <source>
        <dbReference type="EMBL" id="PZO89089.1"/>
    </source>
</evidence>
<accession>A0A2W5A9C2</accession>
<name>A0A2W5A9C2_9BACT</name>
<dbReference type="EMBL" id="QFNK01000001">
    <property type="protein sequence ID" value="PZO89089.1"/>
    <property type="molecule type" value="Genomic_DNA"/>
</dbReference>
<evidence type="ECO:0000256" key="1">
    <source>
        <dbReference type="SAM" id="MobiDB-lite"/>
    </source>
</evidence>
<feature type="region of interest" description="Disordered" evidence="1">
    <location>
        <begin position="72"/>
        <end position="91"/>
    </location>
</feature>
<gene>
    <name evidence="2" type="ORF">DI626_00035</name>
</gene>
<dbReference type="Proteomes" id="UP000249557">
    <property type="component" value="Unassembled WGS sequence"/>
</dbReference>
<organism evidence="2 3">
    <name type="scientific">Micavibrio aeruginosavorus</name>
    <dbReference type="NCBI Taxonomy" id="349221"/>
    <lineage>
        <taxon>Bacteria</taxon>
        <taxon>Pseudomonadati</taxon>
        <taxon>Bdellovibrionota</taxon>
        <taxon>Bdellovibrionia</taxon>
        <taxon>Bdellovibrionales</taxon>
        <taxon>Pseudobdellovibrionaceae</taxon>
        <taxon>Micavibrio</taxon>
    </lineage>
</organism>
<reference evidence="2 3" key="1">
    <citation type="submission" date="2017-08" db="EMBL/GenBank/DDBJ databases">
        <title>Infants hospitalized years apart are colonized by the same room-sourced microbial strains.</title>
        <authorList>
            <person name="Brooks B."/>
            <person name="Olm M.R."/>
            <person name="Firek B.A."/>
            <person name="Baker R."/>
            <person name="Thomas B.C."/>
            <person name="Morowitz M.J."/>
            <person name="Banfield J.F."/>
        </authorList>
    </citation>
    <scope>NUCLEOTIDE SEQUENCE [LARGE SCALE GENOMIC DNA]</scope>
    <source>
        <strain evidence="2">S2_018_000_R2_104</strain>
    </source>
</reference>
<evidence type="ECO:0000313" key="3">
    <source>
        <dbReference type="Proteomes" id="UP000249557"/>
    </source>
</evidence>
<dbReference type="AlphaFoldDB" id="A0A2W5A9C2"/>
<sequence length="91" mass="10064">MSAIQFTADMLDMNEAYVSKTLADMGLRAPRRAFPEAYLSHVSEALTRANWEVGGPSASTIDMKRFWDDIGDIEPAPRKDVSRQDTSVGLS</sequence>